<dbReference type="SUPFAM" id="SSF55811">
    <property type="entry name" value="Nudix"/>
    <property type="match status" value="1"/>
</dbReference>
<reference evidence="2 3" key="1">
    <citation type="journal article" date="2017" name="Appl. Environ. Microbiol.">
        <title>Parallel evolution of two clades of a major Atlantic endemic Vibrio parahaemolyticus pathogen lineage by independent acquisition of related pathogenicity islands.</title>
        <authorList>
            <person name="Xu F."/>
            <person name="Gonzalez-Escalona N."/>
            <person name="Drees K.P."/>
            <person name="Sebra R.P."/>
            <person name="Cooper V.S."/>
            <person name="Jones S.H."/>
            <person name="Whistler C.A."/>
        </authorList>
    </citation>
    <scope>NUCLEOTIDE SEQUENCE [LARGE SCALE GENOMIC DNA]</scope>
    <source>
        <strain evidence="2 3">MAVP-3</strain>
    </source>
</reference>
<evidence type="ECO:0000259" key="1">
    <source>
        <dbReference type="Pfam" id="PF00293"/>
    </source>
</evidence>
<comment type="caution">
    <text evidence="2">The sequence shown here is derived from an EMBL/GenBank/DDBJ whole genome shotgun (WGS) entry which is preliminary data.</text>
</comment>
<feature type="non-terminal residue" evidence="2">
    <location>
        <position position="92"/>
    </location>
</feature>
<evidence type="ECO:0000313" key="3">
    <source>
        <dbReference type="Proteomes" id="UP000214596"/>
    </source>
</evidence>
<dbReference type="Pfam" id="PF00293">
    <property type="entry name" value="NUDIX"/>
    <property type="match status" value="1"/>
</dbReference>
<dbReference type="EMBL" id="NIXT01000350">
    <property type="protein sequence ID" value="OXE33294.1"/>
    <property type="molecule type" value="Genomic_DNA"/>
</dbReference>
<feature type="domain" description="Nudix hydrolase" evidence="1">
    <location>
        <begin position="19"/>
        <end position="72"/>
    </location>
</feature>
<gene>
    <name evidence="2" type="ORF">CA163_08290</name>
</gene>
<name>A0A227JFW3_VIBPH</name>
<dbReference type="Gene3D" id="3.90.79.10">
    <property type="entry name" value="Nucleoside Triphosphate Pyrophosphohydrolase"/>
    <property type="match status" value="1"/>
</dbReference>
<sequence length="92" mass="10469">MIVTVDIIPFRLSGCADKGLEVLLIKRSNPNRPYHGVWALPGGFVFDKDLTSEGGRPADENFEAARRRICREKIHTYPRHFSEAFIDGDPKR</sequence>
<dbReference type="InterPro" id="IPR000086">
    <property type="entry name" value="NUDIX_hydrolase_dom"/>
</dbReference>
<protein>
    <submittedName>
        <fullName evidence="2">NUDIX hydrolase</fullName>
    </submittedName>
</protein>
<dbReference type="InterPro" id="IPR015797">
    <property type="entry name" value="NUDIX_hydrolase-like_dom_sf"/>
</dbReference>
<dbReference type="STRING" id="670.ACZ92_04280"/>
<dbReference type="GO" id="GO:0016787">
    <property type="term" value="F:hydrolase activity"/>
    <property type="evidence" value="ECO:0007669"/>
    <property type="project" value="UniProtKB-KW"/>
</dbReference>
<dbReference type="AlphaFoldDB" id="A0A227JFW3"/>
<organism evidence="2 3">
    <name type="scientific">Vibrio parahaemolyticus</name>
    <dbReference type="NCBI Taxonomy" id="670"/>
    <lineage>
        <taxon>Bacteria</taxon>
        <taxon>Pseudomonadati</taxon>
        <taxon>Pseudomonadota</taxon>
        <taxon>Gammaproteobacteria</taxon>
        <taxon>Vibrionales</taxon>
        <taxon>Vibrionaceae</taxon>
        <taxon>Vibrio</taxon>
    </lineage>
</organism>
<proteinExistence type="predicted"/>
<dbReference type="Proteomes" id="UP000214596">
    <property type="component" value="Unassembled WGS sequence"/>
</dbReference>
<evidence type="ECO:0000313" key="2">
    <source>
        <dbReference type="EMBL" id="OXE33294.1"/>
    </source>
</evidence>
<keyword evidence="2" id="KW-0378">Hydrolase</keyword>
<accession>A0A227JFW3</accession>